<comment type="caution">
    <text evidence="5">The sequence shown here is derived from an EMBL/GenBank/DDBJ whole genome shotgun (WGS) entry which is preliminary data.</text>
</comment>
<dbReference type="Pfam" id="PF08393">
    <property type="entry name" value="DHC_N2"/>
    <property type="match status" value="1"/>
</dbReference>
<dbReference type="Pfam" id="PF25007">
    <property type="entry name" value="DYH2-5-8_CC"/>
    <property type="match status" value="1"/>
</dbReference>
<protein>
    <submittedName>
        <fullName evidence="5">Dynein heavy chain, N-terminal region 1-domain-containing protein</fullName>
    </submittedName>
</protein>
<evidence type="ECO:0000259" key="3">
    <source>
        <dbReference type="Pfam" id="PF08393"/>
    </source>
</evidence>
<evidence type="ECO:0000259" key="4">
    <source>
        <dbReference type="Pfam" id="PF25007"/>
    </source>
</evidence>
<keyword evidence="6" id="KW-1185">Reference proteome</keyword>
<dbReference type="InterPro" id="IPR013602">
    <property type="entry name" value="Dynein_heavy_linker"/>
</dbReference>
<evidence type="ECO:0000313" key="5">
    <source>
        <dbReference type="EMBL" id="KAF5837353.1"/>
    </source>
</evidence>
<proteinExistence type="inferred from homology"/>
<dbReference type="Gene3D" id="1.10.287.2620">
    <property type="match status" value="1"/>
</dbReference>
<feature type="domain" description="Dynein heavy chain linker" evidence="3">
    <location>
        <begin position="1117"/>
        <end position="1252"/>
    </location>
</feature>
<dbReference type="EMBL" id="MU069619">
    <property type="protein sequence ID" value="KAF5837353.1"/>
    <property type="molecule type" value="Genomic_DNA"/>
</dbReference>
<accession>A0ABQ7GRW5</accession>
<name>A0ABQ7GRW5_DUNSA</name>
<reference evidence="5" key="1">
    <citation type="submission" date="2017-08" db="EMBL/GenBank/DDBJ databases">
        <authorList>
            <person name="Polle J.E."/>
            <person name="Barry K."/>
            <person name="Cushman J."/>
            <person name="Schmutz J."/>
            <person name="Tran D."/>
            <person name="Hathwaick L.T."/>
            <person name="Yim W.C."/>
            <person name="Jenkins J."/>
            <person name="Mckie-Krisberg Z.M."/>
            <person name="Prochnik S."/>
            <person name="Lindquist E."/>
            <person name="Dockter R.B."/>
            <person name="Adam C."/>
            <person name="Molina H."/>
            <person name="Bunkerborg J."/>
            <person name="Jin E."/>
            <person name="Buchheim M."/>
            <person name="Magnuson J."/>
        </authorList>
    </citation>
    <scope>NUCLEOTIDE SEQUENCE</scope>
    <source>
        <strain evidence="5">CCAP 19/18</strain>
    </source>
</reference>
<dbReference type="PANTHER" id="PTHR46532:SF4">
    <property type="entry name" value="AAA+ ATPASE DOMAIN-CONTAINING PROTEIN"/>
    <property type="match status" value="1"/>
</dbReference>
<dbReference type="InterPro" id="IPR026983">
    <property type="entry name" value="DHC"/>
</dbReference>
<feature type="domain" description="Dynein axonemal heavy chain 2/5/8 coiled-coil" evidence="4">
    <location>
        <begin position="932"/>
        <end position="1046"/>
    </location>
</feature>
<gene>
    <name evidence="5" type="ORF">DUNSADRAFT_4512</name>
</gene>
<evidence type="ECO:0000256" key="1">
    <source>
        <dbReference type="ARBA" id="ARBA00008887"/>
    </source>
</evidence>
<organism evidence="5 6">
    <name type="scientific">Dunaliella salina</name>
    <name type="common">Green alga</name>
    <name type="synonym">Protococcus salinus</name>
    <dbReference type="NCBI Taxonomy" id="3046"/>
    <lineage>
        <taxon>Eukaryota</taxon>
        <taxon>Viridiplantae</taxon>
        <taxon>Chlorophyta</taxon>
        <taxon>core chlorophytes</taxon>
        <taxon>Chlorophyceae</taxon>
        <taxon>CS clade</taxon>
        <taxon>Chlamydomonadales</taxon>
        <taxon>Dunaliellaceae</taxon>
        <taxon>Dunaliella</taxon>
    </lineage>
</organism>
<dbReference type="PANTHER" id="PTHR46532">
    <property type="entry name" value="MALE FERTILITY FACTOR KL5"/>
    <property type="match status" value="1"/>
</dbReference>
<dbReference type="InterPro" id="IPR013594">
    <property type="entry name" value="Dynein_heavy_tail"/>
</dbReference>
<sequence>MADGRYHYLVSKLAEAFNIPEAQCERSLMQEKTKVNSFFEPTGPASLIYVYEVLQTPEKNTHANGKGRAVARQPSMRGGPVLHRLGPNEPLHGTAVYFVRTNPKGVSEKTVDNDITCGELSGSALENFRAMVAELYVPLIQEQQAWGKTNRIRDGEEPGPDTELEYWRTRMSNFNSVTEQLKLKEGKLVLGVCQAAKTRGYARWKSLDIQVTDAANEAKDNVKYLATLEKSLEPMFSGSVQDIADTIPALISNIRMMYTIARYYSTPEHMTRLFTKITNQIIRKCKAQITYPHGYGHKLWDQDKLVLIANMQASITLMRAYKENYKAAKEQLAVQPRSKQFDFDEQAIFLKADLFTKRLNKLIDMFTTIHQFSTLKQHTHIDGLNEMIKNLEEIIYAVERKQYDLLDFFRNQFDRDFLEFNVNIHELENKLQGFVDSRFEHITSTEHAMSLLQQFHAILQRDSLRHDLDSKYLVIFQNYAHDLEAVQHLYEKHKYAPPVPRNAPPVTGNIMWARQLLRRIESPMLKFAQNKTLMATKESKKIVKMYNKVAKALIEFEALWHQAWLRSIEQCKAGLAAPLLVQHPNTGKLLVNFDKEIMQLIRETKYMQRFNMPVPDSAVMVLLQEEKYKYYYNQLSHLVHEYEGILCRVQPTIKPLLRPHLEDMETKIAPGFSLLVWTSMNIDGYMHRFKQGLARMEELVRKVVDLVDNRVEMNLRAIANTVLVDLPSDRSFSYDDFIASQNKYQLQQAKSLGIRNEEVRRSIDDLLALVANYPRENKEVPNVAMNPPLELIQDAINQCAKKVLTTSKMLPCWGKPGVQTYHELIASDKEICKSILRLTGSVEGIKSQINDYMTTFDKYSFLWKEDLQAVYGRFTATSPTLEAFESELKKYMAIETEVSNIASVHNIGALSLETLPLKTSLKAEAASWKAQFAHNLHKQCSEDLKAFDAYIRDTTLKLNRKIEDLEDVRGIMAVLKEVREKESEIDNLIGPIEEMYALLLRYEVRVPKEETTMVSDLRYGWKKLRKLATDVSDNLTRLQVGFKRELIKEVKTFVVDAQNFRRDWEMNGPMVPNLDPMEATDRLRKFQQMFEVRKRKWENYSSGEELFGLPVTQYPELEQTEKEVQMLDRLYNLYVSVITTIKGYGDYFWVDVVEKIEEMAETVNQYQAQSRKLPKALREWQAYLDCKRTIDDFLEMLPLFQALTHKSMRPRHWEEIMKVTGAELNLAEDVFKLQHLLDANLLRHREEVEELTGGWGRS</sequence>
<comment type="similarity">
    <text evidence="1">Belongs to the dynein heavy chain family.</text>
</comment>
<dbReference type="Proteomes" id="UP000815325">
    <property type="component" value="Unassembled WGS sequence"/>
</dbReference>
<evidence type="ECO:0000313" key="6">
    <source>
        <dbReference type="Proteomes" id="UP000815325"/>
    </source>
</evidence>
<dbReference type="InterPro" id="IPR056759">
    <property type="entry name" value="DYH2-5-8_CC"/>
</dbReference>
<evidence type="ECO:0000259" key="2">
    <source>
        <dbReference type="Pfam" id="PF08385"/>
    </source>
</evidence>
<feature type="domain" description="Dynein heavy chain tail" evidence="2">
    <location>
        <begin position="152"/>
        <end position="685"/>
    </location>
</feature>
<dbReference type="Pfam" id="PF08385">
    <property type="entry name" value="DHC_N1"/>
    <property type="match status" value="1"/>
</dbReference>